<dbReference type="InterPro" id="IPR036866">
    <property type="entry name" value="RibonucZ/Hydroxyglut_hydro"/>
</dbReference>
<dbReference type="PANTHER" id="PTHR46018:SF4">
    <property type="entry name" value="METALLO-HYDROLASE YHFI-RELATED"/>
    <property type="match status" value="1"/>
</dbReference>
<dbReference type="GO" id="GO:0042781">
    <property type="term" value="F:3'-tRNA processing endoribonuclease activity"/>
    <property type="evidence" value="ECO:0007669"/>
    <property type="project" value="TreeGrafter"/>
</dbReference>
<dbReference type="SUPFAM" id="SSF56281">
    <property type="entry name" value="Metallo-hydrolase/oxidoreductase"/>
    <property type="match status" value="1"/>
</dbReference>
<organism evidence="2 3">
    <name type="scientific">Rohdeia mirabilis</name>
    <dbReference type="NCBI Taxonomy" id="2528008"/>
    <lineage>
        <taxon>Bacteria</taxon>
        <taxon>Pseudomonadati</taxon>
        <taxon>Planctomycetota</taxon>
        <taxon>Planctomycetia</taxon>
        <taxon>Planctomycetia incertae sedis</taxon>
        <taxon>Rohdeia</taxon>
    </lineage>
</organism>
<dbReference type="SMART" id="SM00849">
    <property type="entry name" value="Lactamase_B"/>
    <property type="match status" value="1"/>
</dbReference>
<accession>A0A518D0F8</accession>
<dbReference type="Proteomes" id="UP000319342">
    <property type="component" value="Chromosome"/>
</dbReference>
<dbReference type="RefSeq" id="WP_145187413.1">
    <property type="nucleotide sequence ID" value="NZ_CP036290.1"/>
</dbReference>
<evidence type="ECO:0000313" key="3">
    <source>
        <dbReference type="Proteomes" id="UP000319342"/>
    </source>
</evidence>
<sequence length="308" mass="31958">MTVDAAAVDTGRTAVPRLWVVGSGSALPRAGHGCSGYALEPGDGSIVLLDAGPGTVRGLGAFGGTVDRIRGVVLSHEHTDHCADLLHLLFARRNPGVGEIPELELVGPRGTAALLARCQVWAGRTDEHGNALPTDGVRVLEVDPSSEARAADGASTVRCGTLRLEPTATFHTSNAVAWRVTFESGFVLVYSGDCPAEESGGHAALAELARGADLLLVECSAPDTAPLPGHLTPSSVAAIAGEARPRHVLLTHFYPDLEPDDAVAAVERHLEERAGSEPDRGRTEIAVAAARDGLGLRLAPGRIDGWPS</sequence>
<dbReference type="OrthoDB" id="9800940at2"/>
<gene>
    <name evidence="2" type="ORF">Pla163_20760</name>
</gene>
<keyword evidence="3" id="KW-1185">Reference proteome</keyword>
<dbReference type="Gene3D" id="3.60.15.10">
    <property type="entry name" value="Ribonuclease Z/Hydroxyacylglutathione hydrolase-like"/>
    <property type="match status" value="1"/>
</dbReference>
<protein>
    <submittedName>
        <fullName evidence="2">Ribonuclease Z</fullName>
    </submittedName>
</protein>
<dbReference type="PANTHER" id="PTHR46018">
    <property type="entry name" value="ZINC PHOSPHODIESTERASE ELAC PROTEIN 1"/>
    <property type="match status" value="1"/>
</dbReference>
<evidence type="ECO:0000259" key="1">
    <source>
        <dbReference type="SMART" id="SM00849"/>
    </source>
</evidence>
<dbReference type="AlphaFoldDB" id="A0A518D0F8"/>
<dbReference type="EMBL" id="CP036290">
    <property type="protein sequence ID" value="QDU84956.1"/>
    <property type="molecule type" value="Genomic_DNA"/>
</dbReference>
<proteinExistence type="predicted"/>
<feature type="domain" description="Metallo-beta-lactamase" evidence="1">
    <location>
        <begin position="33"/>
        <end position="252"/>
    </location>
</feature>
<reference evidence="2 3" key="1">
    <citation type="submission" date="2019-02" db="EMBL/GenBank/DDBJ databases">
        <title>Deep-cultivation of Planctomycetes and their phenomic and genomic characterization uncovers novel biology.</title>
        <authorList>
            <person name="Wiegand S."/>
            <person name="Jogler M."/>
            <person name="Boedeker C."/>
            <person name="Pinto D."/>
            <person name="Vollmers J."/>
            <person name="Rivas-Marin E."/>
            <person name="Kohn T."/>
            <person name="Peeters S.H."/>
            <person name="Heuer A."/>
            <person name="Rast P."/>
            <person name="Oberbeckmann S."/>
            <person name="Bunk B."/>
            <person name="Jeske O."/>
            <person name="Meyerdierks A."/>
            <person name="Storesund J.E."/>
            <person name="Kallscheuer N."/>
            <person name="Luecker S."/>
            <person name="Lage O.M."/>
            <person name="Pohl T."/>
            <person name="Merkel B.J."/>
            <person name="Hornburger P."/>
            <person name="Mueller R.-W."/>
            <person name="Bruemmer F."/>
            <person name="Labrenz M."/>
            <person name="Spormann A.M."/>
            <person name="Op den Camp H."/>
            <person name="Overmann J."/>
            <person name="Amann R."/>
            <person name="Jetten M.S.M."/>
            <person name="Mascher T."/>
            <person name="Medema M.H."/>
            <person name="Devos D.P."/>
            <person name="Kaster A.-K."/>
            <person name="Ovreas L."/>
            <person name="Rohde M."/>
            <person name="Galperin M.Y."/>
            <person name="Jogler C."/>
        </authorList>
    </citation>
    <scope>NUCLEOTIDE SEQUENCE [LARGE SCALE GENOMIC DNA]</scope>
    <source>
        <strain evidence="2 3">Pla163</strain>
    </source>
</reference>
<dbReference type="InterPro" id="IPR001279">
    <property type="entry name" value="Metallo-B-lactamas"/>
</dbReference>
<evidence type="ECO:0000313" key="2">
    <source>
        <dbReference type="EMBL" id="QDU84956.1"/>
    </source>
</evidence>
<dbReference type="CDD" id="cd16272">
    <property type="entry name" value="RNaseZ_MBL-fold"/>
    <property type="match status" value="1"/>
</dbReference>
<name>A0A518D0F8_9BACT</name>
<dbReference type="Pfam" id="PF12706">
    <property type="entry name" value="Lactamase_B_2"/>
    <property type="match status" value="1"/>
</dbReference>